<evidence type="ECO:0000256" key="1">
    <source>
        <dbReference type="PROSITE-ProRule" id="PRU00047"/>
    </source>
</evidence>
<feature type="domain" description="CCHC-type" evidence="3">
    <location>
        <begin position="40"/>
        <end position="54"/>
    </location>
</feature>
<evidence type="ECO:0000313" key="4">
    <source>
        <dbReference type="EMBL" id="TXG73725.1"/>
    </source>
</evidence>
<dbReference type="OrthoDB" id="978193at2759"/>
<comment type="caution">
    <text evidence="4">The sequence shown here is derived from an EMBL/GenBank/DDBJ whole genome shotgun (WGS) entry which is preliminary data.</text>
</comment>
<dbReference type="AlphaFoldDB" id="A0A5C7IWW6"/>
<dbReference type="GO" id="GO:0008270">
    <property type="term" value="F:zinc ion binding"/>
    <property type="evidence" value="ECO:0007669"/>
    <property type="project" value="UniProtKB-KW"/>
</dbReference>
<dbReference type="InterPro" id="IPR036875">
    <property type="entry name" value="Znf_CCHC_sf"/>
</dbReference>
<evidence type="ECO:0000313" key="5">
    <source>
        <dbReference type="Proteomes" id="UP000323000"/>
    </source>
</evidence>
<dbReference type="Proteomes" id="UP000323000">
    <property type="component" value="Chromosome 1"/>
</dbReference>
<feature type="compositionally biased region" description="Polar residues" evidence="2">
    <location>
        <begin position="86"/>
        <end position="95"/>
    </location>
</feature>
<dbReference type="GO" id="GO:0003676">
    <property type="term" value="F:nucleic acid binding"/>
    <property type="evidence" value="ECO:0007669"/>
    <property type="project" value="InterPro"/>
</dbReference>
<feature type="region of interest" description="Disordered" evidence="2">
    <location>
        <begin position="85"/>
        <end position="115"/>
    </location>
</feature>
<organism evidence="4 5">
    <name type="scientific">Acer yangbiense</name>
    <dbReference type="NCBI Taxonomy" id="1000413"/>
    <lineage>
        <taxon>Eukaryota</taxon>
        <taxon>Viridiplantae</taxon>
        <taxon>Streptophyta</taxon>
        <taxon>Embryophyta</taxon>
        <taxon>Tracheophyta</taxon>
        <taxon>Spermatophyta</taxon>
        <taxon>Magnoliopsida</taxon>
        <taxon>eudicotyledons</taxon>
        <taxon>Gunneridae</taxon>
        <taxon>Pentapetalae</taxon>
        <taxon>rosids</taxon>
        <taxon>malvids</taxon>
        <taxon>Sapindales</taxon>
        <taxon>Sapindaceae</taxon>
        <taxon>Hippocastanoideae</taxon>
        <taxon>Acereae</taxon>
        <taxon>Acer</taxon>
    </lineage>
</organism>
<evidence type="ECO:0000259" key="3">
    <source>
        <dbReference type="PROSITE" id="PS50158"/>
    </source>
</evidence>
<keyword evidence="1" id="KW-0863">Zinc-finger</keyword>
<dbReference type="PROSITE" id="PS50158">
    <property type="entry name" value="ZF_CCHC"/>
    <property type="match status" value="1"/>
</dbReference>
<name>A0A5C7IWW6_9ROSI</name>
<feature type="compositionally biased region" description="Basic and acidic residues" evidence="2">
    <location>
        <begin position="96"/>
        <end position="115"/>
    </location>
</feature>
<keyword evidence="1" id="KW-0479">Metal-binding</keyword>
<dbReference type="EMBL" id="VAHF01000001">
    <property type="protein sequence ID" value="TXG73725.1"/>
    <property type="molecule type" value="Genomic_DNA"/>
</dbReference>
<dbReference type="SUPFAM" id="SSF57756">
    <property type="entry name" value="Retrovirus zinc finger-like domains"/>
    <property type="match status" value="1"/>
</dbReference>
<keyword evidence="1" id="KW-0862">Zinc</keyword>
<gene>
    <name evidence="4" type="ORF">EZV62_002304</name>
</gene>
<evidence type="ECO:0000256" key="2">
    <source>
        <dbReference type="SAM" id="MobiDB-lite"/>
    </source>
</evidence>
<sequence>MDPNEIVNRCPKISLTDEDGPVNFVKEKLEESGRRLPNYCYYCGLIEHLIRDCPVNNKGLIDDTELRFGLWLRAFLPVHSKGKWGRNSNTGVKTSSYKETHSSDNEDVHKQKDFQENDARMNVQLLLQEVRADSGVIAGEGSLQPSHSDDHESPSSL</sequence>
<keyword evidence="5" id="KW-1185">Reference proteome</keyword>
<reference evidence="5" key="1">
    <citation type="journal article" date="2019" name="Gigascience">
        <title>De novo genome assembly of the endangered Acer yangbiense, a plant species with extremely small populations endemic to Yunnan Province, China.</title>
        <authorList>
            <person name="Yang J."/>
            <person name="Wariss H.M."/>
            <person name="Tao L."/>
            <person name="Zhang R."/>
            <person name="Yun Q."/>
            <person name="Hollingsworth P."/>
            <person name="Dao Z."/>
            <person name="Luo G."/>
            <person name="Guo H."/>
            <person name="Ma Y."/>
            <person name="Sun W."/>
        </authorList>
    </citation>
    <scope>NUCLEOTIDE SEQUENCE [LARGE SCALE GENOMIC DNA]</scope>
    <source>
        <strain evidence="5">cv. Malutang</strain>
    </source>
</reference>
<feature type="region of interest" description="Disordered" evidence="2">
    <location>
        <begin position="137"/>
        <end position="157"/>
    </location>
</feature>
<proteinExistence type="predicted"/>
<protein>
    <recommendedName>
        <fullName evidence="3">CCHC-type domain-containing protein</fullName>
    </recommendedName>
</protein>
<accession>A0A5C7IWW6</accession>
<dbReference type="InterPro" id="IPR001878">
    <property type="entry name" value="Znf_CCHC"/>
</dbReference>
<feature type="compositionally biased region" description="Basic and acidic residues" evidence="2">
    <location>
        <begin position="147"/>
        <end position="157"/>
    </location>
</feature>